<reference evidence="2 3" key="1">
    <citation type="submission" date="2019-10" db="EMBL/GenBank/DDBJ databases">
        <title>Two novel species isolated from a subtropical stream in China.</title>
        <authorList>
            <person name="Lu H."/>
        </authorList>
    </citation>
    <scope>NUCLEOTIDE SEQUENCE [LARGE SCALE GENOMIC DNA]</scope>
    <source>
        <strain evidence="2 3">FT103W</strain>
    </source>
</reference>
<evidence type="ECO:0000256" key="1">
    <source>
        <dbReference type="SAM" id="SignalP"/>
    </source>
</evidence>
<dbReference type="AlphaFoldDB" id="A0A843S4E1"/>
<dbReference type="PROSITE" id="PS51257">
    <property type="entry name" value="PROKAR_LIPOPROTEIN"/>
    <property type="match status" value="1"/>
</dbReference>
<dbReference type="InterPro" id="IPR015943">
    <property type="entry name" value="WD40/YVTN_repeat-like_dom_sf"/>
</dbReference>
<gene>
    <name evidence="2" type="ORF">GEV01_05560</name>
</gene>
<comment type="caution">
    <text evidence="2">The sequence shown here is derived from an EMBL/GenBank/DDBJ whole genome shotgun (WGS) entry which is preliminary data.</text>
</comment>
<accession>A0A843S4E1</accession>
<feature type="chain" id="PRO_5032541347" description="WD40 repeat domain-containing protein" evidence="1">
    <location>
        <begin position="20"/>
        <end position="375"/>
    </location>
</feature>
<protein>
    <recommendedName>
        <fullName evidence="4">WD40 repeat domain-containing protein</fullName>
    </recommendedName>
</protein>
<keyword evidence="3" id="KW-1185">Reference proteome</keyword>
<proteinExistence type="predicted"/>
<sequence>MKRALALVLSGLVMACAFGQGNPARGVRRPPKLQLFHEVNLSTFWHQAIIRQLAFSPDSQYVAVKLDPVLGTTELVIVEVLTGKKISTLRSPEYLGMSQNDRVQWLDNQVVFLGSYYRWNALSGERLADAPVVGWQAIFNQDRTQLATVENVLGTPSYLHVYDTKTWSDKKIYADGLSIGTIAWTSDDHLVMSVGVTRKSMGKTIAGHQIGRGPDVGPDVALLLFDPQSQQFIKSLWFPARARKTAKGIEWDISADLMLGISCFGSNSVTLSVNKILDGRTFDIKQFYSDQQVKSNSVAMVGGQACSADGRFLFIKDVDSWDGRHKASNSIIDLALSRQVASFPGGKEEIASSENGQFLAFGGKKGISIFLLNGE</sequence>
<evidence type="ECO:0008006" key="4">
    <source>
        <dbReference type="Google" id="ProtNLM"/>
    </source>
</evidence>
<feature type="signal peptide" evidence="1">
    <location>
        <begin position="1"/>
        <end position="19"/>
    </location>
</feature>
<evidence type="ECO:0000313" key="2">
    <source>
        <dbReference type="EMBL" id="MQA18979.1"/>
    </source>
</evidence>
<dbReference type="RefSeq" id="WP_175022949.1">
    <property type="nucleotide sequence ID" value="NZ_WHUF01000002.1"/>
</dbReference>
<keyword evidence="1" id="KW-0732">Signal</keyword>
<organism evidence="2 3">
    <name type="scientific">Rugamonas rivuli</name>
    <dbReference type="NCBI Taxonomy" id="2743358"/>
    <lineage>
        <taxon>Bacteria</taxon>
        <taxon>Pseudomonadati</taxon>
        <taxon>Pseudomonadota</taxon>
        <taxon>Betaproteobacteria</taxon>
        <taxon>Burkholderiales</taxon>
        <taxon>Oxalobacteraceae</taxon>
        <taxon>Telluria group</taxon>
        <taxon>Rugamonas</taxon>
    </lineage>
</organism>
<name>A0A843S4E1_9BURK</name>
<dbReference type="EMBL" id="WHUF01000002">
    <property type="protein sequence ID" value="MQA18979.1"/>
    <property type="molecule type" value="Genomic_DNA"/>
</dbReference>
<dbReference type="Gene3D" id="2.130.10.10">
    <property type="entry name" value="YVTN repeat-like/Quinoprotein amine dehydrogenase"/>
    <property type="match status" value="1"/>
</dbReference>
<evidence type="ECO:0000313" key="3">
    <source>
        <dbReference type="Proteomes" id="UP000444318"/>
    </source>
</evidence>
<dbReference type="SUPFAM" id="SSF82171">
    <property type="entry name" value="DPP6 N-terminal domain-like"/>
    <property type="match status" value="1"/>
</dbReference>
<dbReference type="Proteomes" id="UP000444318">
    <property type="component" value="Unassembled WGS sequence"/>
</dbReference>